<comment type="caution">
    <text evidence="1">The sequence shown here is derived from an EMBL/GenBank/DDBJ whole genome shotgun (WGS) entry which is preliminary data.</text>
</comment>
<dbReference type="OrthoDB" id="5297589at2"/>
<keyword evidence="2" id="KW-1185">Reference proteome</keyword>
<dbReference type="RefSeq" id="WP_065974825.1">
    <property type="nucleotide sequence ID" value="NZ_LWRY01000244.1"/>
</dbReference>
<evidence type="ECO:0000313" key="1">
    <source>
        <dbReference type="EMBL" id="OCX68886.1"/>
    </source>
</evidence>
<evidence type="ECO:0000313" key="2">
    <source>
        <dbReference type="Proteomes" id="UP000095008"/>
    </source>
</evidence>
<accession>A0A1C2IWQ3</accession>
<dbReference type="Proteomes" id="UP000095008">
    <property type="component" value="Unassembled WGS sequence"/>
</dbReference>
<proteinExistence type="predicted"/>
<gene>
    <name evidence="1" type="ORF">A6M23_16695</name>
</gene>
<dbReference type="EMBL" id="LWRY01000244">
    <property type="protein sequence ID" value="OCX68886.1"/>
    <property type="molecule type" value="Genomic_DNA"/>
</dbReference>
<protein>
    <submittedName>
        <fullName evidence="1">Uncharacterized protein</fullName>
    </submittedName>
</protein>
<organism evidence="1 2">
    <name type="scientific">Acidithiobacillus thiooxidans</name>
    <name type="common">Thiobacillus thiooxidans</name>
    <dbReference type="NCBI Taxonomy" id="930"/>
    <lineage>
        <taxon>Bacteria</taxon>
        <taxon>Pseudomonadati</taxon>
        <taxon>Pseudomonadota</taxon>
        <taxon>Acidithiobacillia</taxon>
        <taxon>Acidithiobacillales</taxon>
        <taxon>Acidithiobacillaceae</taxon>
        <taxon>Acidithiobacillus</taxon>
    </lineage>
</organism>
<sequence>MSIIDLPSALTRALSLKNEDSLDAATIAAAEQLSKKEGLSLDAAVSVFGNDQLVELIGYLNDSMSCEQLSALCDPESYDAEQAREWEVTKDQYLLAHEIAVLSHRVAKQRDTTK</sequence>
<reference evidence="1" key="1">
    <citation type="journal article" date="2016" name="Int. J. Mol. Sci.">
        <title>Comparative genomics of the extreme acidophile Acidithiobacillus thiooxidans reveals intraspecific divergence and niche adaptation.</title>
        <authorList>
            <person name="Zhang X."/>
            <person name="Feng X."/>
            <person name="Tao J."/>
            <person name="Ma L."/>
            <person name="Xiao Y."/>
            <person name="Liang Y."/>
            <person name="Liu X."/>
            <person name="Yin H."/>
        </authorList>
    </citation>
    <scope>NUCLEOTIDE SEQUENCE [LARGE SCALE GENOMIC DNA]</scope>
    <source>
        <strain evidence="1">DXS-W</strain>
    </source>
</reference>
<dbReference type="AlphaFoldDB" id="A0A1C2IWQ3"/>
<name>A0A1C2IWQ3_ACITH</name>